<comment type="catalytic activity">
    <reaction evidence="1">
        <text>ATP + protein L-histidine = ADP + protein N-phospho-L-histidine.</text>
        <dbReference type="EC" id="2.7.13.3"/>
    </reaction>
</comment>
<keyword evidence="9 18" id="KW-0418">Kinase</keyword>
<dbReference type="Gene3D" id="3.30.565.10">
    <property type="entry name" value="Histidine kinase-like ATPase, C-terminal domain"/>
    <property type="match status" value="1"/>
</dbReference>
<proteinExistence type="predicted"/>
<keyword evidence="10" id="KW-0067">ATP-binding</keyword>
<dbReference type="InterPro" id="IPR036890">
    <property type="entry name" value="HATPase_C_sf"/>
</dbReference>
<evidence type="ECO:0000256" key="12">
    <source>
        <dbReference type="ARBA" id="ARBA00023012"/>
    </source>
</evidence>
<dbReference type="PRINTS" id="PR00344">
    <property type="entry name" value="BCTRLSENSOR"/>
</dbReference>
<dbReference type="SMART" id="SM00304">
    <property type="entry name" value="HAMP"/>
    <property type="match status" value="1"/>
</dbReference>
<gene>
    <name evidence="18" type="ORF">HMPREF3229_00929</name>
</gene>
<dbReference type="SMART" id="SM00387">
    <property type="entry name" value="HATPase_c"/>
    <property type="match status" value="1"/>
</dbReference>
<evidence type="ECO:0000259" key="17">
    <source>
        <dbReference type="PROSITE" id="PS50885"/>
    </source>
</evidence>
<dbReference type="PROSITE" id="PS50109">
    <property type="entry name" value="HIS_KIN"/>
    <property type="match status" value="1"/>
</dbReference>
<dbReference type="FunFam" id="1.10.287.130:FF:000001">
    <property type="entry name" value="Two-component sensor histidine kinase"/>
    <property type="match status" value="1"/>
</dbReference>
<feature type="domain" description="Histidine kinase" evidence="16">
    <location>
        <begin position="263"/>
        <end position="478"/>
    </location>
</feature>
<dbReference type="CDD" id="cd06225">
    <property type="entry name" value="HAMP"/>
    <property type="match status" value="1"/>
</dbReference>
<dbReference type="GO" id="GO:0005886">
    <property type="term" value="C:plasma membrane"/>
    <property type="evidence" value="ECO:0007669"/>
    <property type="project" value="UniProtKB-SubCell"/>
</dbReference>
<evidence type="ECO:0000256" key="5">
    <source>
        <dbReference type="ARBA" id="ARBA00022553"/>
    </source>
</evidence>
<dbReference type="InterPro" id="IPR036097">
    <property type="entry name" value="HisK_dim/P_sf"/>
</dbReference>
<keyword evidence="7 15" id="KW-0812">Transmembrane</keyword>
<evidence type="ECO:0000256" key="13">
    <source>
        <dbReference type="ARBA" id="ARBA00023136"/>
    </source>
</evidence>
<dbReference type="InterPro" id="IPR003594">
    <property type="entry name" value="HATPase_dom"/>
</dbReference>
<evidence type="ECO:0000259" key="16">
    <source>
        <dbReference type="PROSITE" id="PS50109"/>
    </source>
</evidence>
<comment type="subcellular location">
    <subcellularLocation>
        <location evidence="2">Cell membrane</location>
        <topology evidence="2">Multi-pass membrane protein</topology>
    </subcellularLocation>
</comment>
<protein>
    <recommendedName>
        <fullName evidence="3">histidine kinase</fullName>
        <ecNumber evidence="3">2.7.13.3</ecNumber>
    </recommendedName>
</protein>
<evidence type="ECO:0000256" key="3">
    <source>
        <dbReference type="ARBA" id="ARBA00012438"/>
    </source>
</evidence>
<dbReference type="Pfam" id="PF00512">
    <property type="entry name" value="HisKA"/>
    <property type="match status" value="1"/>
</dbReference>
<dbReference type="EMBL" id="LRQE01000025">
    <property type="protein sequence ID" value="KXA30466.1"/>
    <property type="molecule type" value="Genomic_DNA"/>
</dbReference>
<dbReference type="SMART" id="SM00388">
    <property type="entry name" value="HisKA"/>
    <property type="match status" value="1"/>
</dbReference>
<dbReference type="SUPFAM" id="SSF158472">
    <property type="entry name" value="HAMP domain-like"/>
    <property type="match status" value="1"/>
</dbReference>
<dbReference type="GO" id="GO:0000155">
    <property type="term" value="F:phosphorelay sensor kinase activity"/>
    <property type="evidence" value="ECO:0007669"/>
    <property type="project" value="InterPro"/>
</dbReference>
<dbReference type="SUPFAM" id="SSF55874">
    <property type="entry name" value="ATPase domain of HSP90 chaperone/DNA topoisomerase II/histidine kinase"/>
    <property type="match status" value="1"/>
</dbReference>
<dbReference type="EC" id="2.7.13.3" evidence="3"/>
<evidence type="ECO:0000256" key="7">
    <source>
        <dbReference type="ARBA" id="ARBA00022692"/>
    </source>
</evidence>
<dbReference type="RefSeq" id="WP_060800091.1">
    <property type="nucleotide sequence ID" value="NZ_KQ957097.1"/>
</dbReference>
<keyword evidence="6" id="KW-0808">Transferase</keyword>
<dbReference type="PANTHER" id="PTHR45528">
    <property type="entry name" value="SENSOR HISTIDINE KINASE CPXA"/>
    <property type="match status" value="1"/>
</dbReference>
<dbReference type="FunFam" id="3.30.565.10:FF:000006">
    <property type="entry name" value="Sensor histidine kinase WalK"/>
    <property type="match status" value="1"/>
</dbReference>
<evidence type="ECO:0000256" key="4">
    <source>
        <dbReference type="ARBA" id="ARBA00022475"/>
    </source>
</evidence>
<keyword evidence="13 15" id="KW-0472">Membrane</keyword>
<keyword evidence="4" id="KW-1003">Cell membrane</keyword>
<keyword evidence="11 15" id="KW-1133">Transmembrane helix</keyword>
<evidence type="ECO:0000256" key="2">
    <source>
        <dbReference type="ARBA" id="ARBA00004651"/>
    </source>
</evidence>
<evidence type="ECO:0000313" key="19">
    <source>
        <dbReference type="Proteomes" id="UP000070174"/>
    </source>
</evidence>
<keyword evidence="8" id="KW-0547">Nucleotide-binding</keyword>
<evidence type="ECO:0000256" key="15">
    <source>
        <dbReference type="SAM" id="Phobius"/>
    </source>
</evidence>
<name>A0A133PPA1_9FIRM</name>
<dbReference type="AlphaFoldDB" id="A0A133PPA1"/>
<evidence type="ECO:0000256" key="6">
    <source>
        <dbReference type="ARBA" id="ARBA00022679"/>
    </source>
</evidence>
<dbReference type="Gene3D" id="1.10.287.130">
    <property type="match status" value="1"/>
</dbReference>
<dbReference type="PATRIC" id="fig|54005.3.peg.914"/>
<dbReference type="CDD" id="cd00082">
    <property type="entry name" value="HisKA"/>
    <property type="match status" value="1"/>
</dbReference>
<evidence type="ECO:0000256" key="1">
    <source>
        <dbReference type="ARBA" id="ARBA00000085"/>
    </source>
</evidence>
<feature type="domain" description="HAMP" evidence="17">
    <location>
        <begin position="203"/>
        <end position="255"/>
    </location>
</feature>
<dbReference type="GO" id="GO:0005524">
    <property type="term" value="F:ATP binding"/>
    <property type="evidence" value="ECO:0007669"/>
    <property type="project" value="UniProtKB-KW"/>
</dbReference>
<evidence type="ECO:0000256" key="14">
    <source>
        <dbReference type="SAM" id="Coils"/>
    </source>
</evidence>
<dbReference type="Proteomes" id="UP000070174">
    <property type="component" value="Unassembled WGS sequence"/>
</dbReference>
<evidence type="ECO:0000256" key="8">
    <source>
        <dbReference type="ARBA" id="ARBA00022741"/>
    </source>
</evidence>
<evidence type="ECO:0000256" key="10">
    <source>
        <dbReference type="ARBA" id="ARBA00022840"/>
    </source>
</evidence>
<dbReference type="PANTHER" id="PTHR45528:SF1">
    <property type="entry name" value="SENSOR HISTIDINE KINASE CPXA"/>
    <property type="match status" value="1"/>
</dbReference>
<comment type="caution">
    <text evidence="18">The sequence shown here is derived from an EMBL/GenBank/DDBJ whole genome shotgun (WGS) entry which is preliminary data.</text>
</comment>
<dbReference type="InterPro" id="IPR004358">
    <property type="entry name" value="Sig_transdc_His_kin-like_C"/>
</dbReference>
<evidence type="ECO:0000256" key="11">
    <source>
        <dbReference type="ARBA" id="ARBA00022989"/>
    </source>
</evidence>
<feature type="transmembrane region" description="Helical" evidence="15">
    <location>
        <begin position="21"/>
        <end position="40"/>
    </location>
</feature>
<dbReference type="SUPFAM" id="SSF47384">
    <property type="entry name" value="Homodimeric domain of signal transducing histidine kinase"/>
    <property type="match status" value="1"/>
</dbReference>
<keyword evidence="14" id="KW-0175">Coiled coil</keyword>
<feature type="transmembrane region" description="Helical" evidence="15">
    <location>
        <begin position="178"/>
        <end position="201"/>
    </location>
</feature>
<dbReference type="InterPro" id="IPR003660">
    <property type="entry name" value="HAMP_dom"/>
</dbReference>
<dbReference type="Gene3D" id="6.10.340.10">
    <property type="match status" value="1"/>
</dbReference>
<feature type="coiled-coil region" evidence="14">
    <location>
        <begin position="310"/>
        <end position="337"/>
    </location>
</feature>
<dbReference type="InterPro" id="IPR005467">
    <property type="entry name" value="His_kinase_dom"/>
</dbReference>
<sequence>MIREIKEVRRIKIDKNSILFKLWKYFVFFAGLILISIWLFQTVFLSSFYETMKIREVTKVGNELRSEYKSQDFETKLSNYANTKGLEIKVLDQNGAWVFPLRLFDEFVERPRMIWDNFDKFFGSLSRDNRTYKIYTVRYENLKDPSIIYAGYLGKTDGEDYYLYINSVLKPVDATVDVIRRILIIISFLSLIFASITAYFVSKRLSRPLVRMSNTAKELAKGDYKVTFRKGEYTEIDDLSNTLNYAKNELTKTIEMRKDLVANVSHDLKTPLTVIKSYGEMIRDISGPNEVLRNKHLETIISEADKLTDLVNDLLDLSKMESNLEEIKKEEYDLKDSVEEVLDRFKINKDFTAYKFDIEASGDTRIFADKSKINRVIYNLVNNAINYSPVNKEIKLVIKGDEQKTEFHCIDKGIGISEKDIRGIWDRFYRVRDNHTRPEIGTGLGLYIVKTIMDLHGFDYGVNSKLGQGSDFYFIGKK</sequence>
<organism evidence="18">
    <name type="scientific">Peptoniphilus harei</name>
    <dbReference type="NCBI Taxonomy" id="54005"/>
    <lineage>
        <taxon>Bacteria</taxon>
        <taxon>Bacillati</taxon>
        <taxon>Bacillota</taxon>
        <taxon>Tissierellia</taxon>
        <taxon>Tissierellales</taxon>
        <taxon>Peptoniphilaceae</taxon>
        <taxon>Peptoniphilus</taxon>
    </lineage>
</organism>
<accession>A0A133PPA1</accession>
<evidence type="ECO:0000256" key="9">
    <source>
        <dbReference type="ARBA" id="ARBA00022777"/>
    </source>
</evidence>
<dbReference type="Pfam" id="PF00672">
    <property type="entry name" value="HAMP"/>
    <property type="match status" value="1"/>
</dbReference>
<dbReference type="PROSITE" id="PS50885">
    <property type="entry name" value="HAMP"/>
    <property type="match status" value="1"/>
</dbReference>
<evidence type="ECO:0000313" key="18">
    <source>
        <dbReference type="EMBL" id="KXA30466.1"/>
    </source>
</evidence>
<keyword evidence="12" id="KW-0902">Two-component regulatory system</keyword>
<dbReference type="InterPro" id="IPR050398">
    <property type="entry name" value="HssS/ArlS-like"/>
</dbReference>
<keyword evidence="5" id="KW-0597">Phosphoprotein</keyword>
<dbReference type="InterPro" id="IPR003661">
    <property type="entry name" value="HisK_dim/P_dom"/>
</dbReference>
<dbReference type="Pfam" id="PF02518">
    <property type="entry name" value="HATPase_c"/>
    <property type="match status" value="1"/>
</dbReference>
<reference evidence="18 19" key="1">
    <citation type="submission" date="2016-01" db="EMBL/GenBank/DDBJ databases">
        <authorList>
            <person name="Oliw E.H."/>
        </authorList>
    </citation>
    <scope>NUCLEOTIDE SEQUENCE [LARGE SCALE GENOMIC DNA]</scope>
    <source>
        <strain evidence="18 19">CMW7756A</strain>
    </source>
</reference>